<comment type="caution">
    <text evidence="2">The sequence shown here is derived from an EMBL/GenBank/DDBJ whole genome shotgun (WGS) entry which is preliminary data.</text>
</comment>
<protein>
    <recommendedName>
        <fullName evidence="4">ADF-H domain-containing protein</fullName>
    </recommendedName>
</protein>
<organism evidence="2 3">
    <name type="scientific">Hydnum rufescens UP504</name>
    <dbReference type="NCBI Taxonomy" id="1448309"/>
    <lineage>
        <taxon>Eukaryota</taxon>
        <taxon>Fungi</taxon>
        <taxon>Dikarya</taxon>
        <taxon>Basidiomycota</taxon>
        <taxon>Agaricomycotina</taxon>
        <taxon>Agaricomycetes</taxon>
        <taxon>Cantharellales</taxon>
        <taxon>Hydnaceae</taxon>
        <taxon>Hydnum</taxon>
    </lineage>
</organism>
<feature type="region of interest" description="Disordered" evidence="1">
    <location>
        <begin position="355"/>
        <end position="426"/>
    </location>
</feature>
<dbReference type="SUPFAM" id="SSF55753">
    <property type="entry name" value="Actin depolymerizing proteins"/>
    <property type="match status" value="1"/>
</dbReference>
<feature type="compositionally biased region" description="Polar residues" evidence="1">
    <location>
        <begin position="207"/>
        <end position="217"/>
    </location>
</feature>
<name>A0A9P6ALP8_9AGAM</name>
<dbReference type="Gene3D" id="3.40.20.10">
    <property type="entry name" value="Severin"/>
    <property type="match status" value="1"/>
</dbReference>
<feature type="compositionally biased region" description="Basic and acidic residues" evidence="1">
    <location>
        <begin position="355"/>
        <end position="420"/>
    </location>
</feature>
<accession>A0A9P6ALP8</accession>
<evidence type="ECO:0000256" key="1">
    <source>
        <dbReference type="SAM" id="MobiDB-lite"/>
    </source>
</evidence>
<dbReference type="EMBL" id="MU129064">
    <property type="protein sequence ID" value="KAF9508160.1"/>
    <property type="molecule type" value="Genomic_DNA"/>
</dbReference>
<feature type="compositionally biased region" description="Polar residues" evidence="1">
    <location>
        <begin position="225"/>
        <end position="261"/>
    </location>
</feature>
<keyword evidence="3" id="KW-1185">Reference proteome</keyword>
<evidence type="ECO:0000313" key="2">
    <source>
        <dbReference type="EMBL" id="KAF9508160.1"/>
    </source>
</evidence>
<feature type="compositionally biased region" description="Low complexity" evidence="1">
    <location>
        <begin position="148"/>
        <end position="170"/>
    </location>
</feature>
<gene>
    <name evidence="2" type="ORF">BS47DRAFT_1350734</name>
</gene>
<sequence>IISFTSPTNWCSRDKLSLYASGDGGILELQKQLHGDVFFVFLREDRSFILISFVPEDISGVRRARALVHSRAVGSLFKAHHAAWTVTKPESLTVDAIRSKLKLPYDGSRSTPSSPASLSPNENGSGHSHRLASPVLDQEHPLPPVPTPGTTTSSPSNSPQRKRTQTITSTPSPPPEGRAPGMPDYRTNKEYSSSVSPESVGRKKSTTDSPSLTSRVASSIPVPVRSNNGRYPGSSTSVNGDTLSKTQGSVSPNHLRSTSPARPQASFLLPPEIPSSPRTAAQEQAALSRAKWAAESETERRVLARQRSQMELQREAEAEQQAIYDAARSARLKLEREEAMRLEMDADDRRKLVEQEHARRQAAERVAEEQRRRDELSQKKAMEAQRRREEVAARIRREKEAELEREREAEARRREEEQRVASKRAIQQQFSSLRTSGAIMLTGKSPLEYFPFPPWIPTSSLISRQCYDSGRQFDVLATTLF</sequence>
<dbReference type="Proteomes" id="UP000886523">
    <property type="component" value="Unassembled WGS sequence"/>
</dbReference>
<evidence type="ECO:0008006" key="4">
    <source>
        <dbReference type="Google" id="ProtNLM"/>
    </source>
</evidence>
<proteinExistence type="predicted"/>
<evidence type="ECO:0000313" key="3">
    <source>
        <dbReference type="Proteomes" id="UP000886523"/>
    </source>
</evidence>
<dbReference type="AlphaFoldDB" id="A0A9P6ALP8"/>
<feature type="non-terminal residue" evidence="2">
    <location>
        <position position="1"/>
    </location>
</feature>
<feature type="region of interest" description="Disordered" evidence="1">
    <location>
        <begin position="103"/>
        <end position="297"/>
    </location>
</feature>
<feature type="compositionally biased region" description="Low complexity" evidence="1">
    <location>
        <begin position="108"/>
        <end position="120"/>
    </location>
</feature>
<dbReference type="OrthoDB" id="2123378at2759"/>
<dbReference type="InterPro" id="IPR029006">
    <property type="entry name" value="ADF-H/Gelsolin-like_dom_sf"/>
</dbReference>
<reference evidence="2" key="1">
    <citation type="journal article" date="2020" name="Nat. Commun.">
        <title>Large-scale genome sequencing of mycorrhizal fungi provides insights into the early evolution of symbiotic traits.</title>
        <authorList>
            <person name="Miyauchi S."/>
            <person name="Kiss E."/>
            <person name="Kuo A."/>
            <person name="Drula E."/>
            <person name="Kohler A."/>
            <person name="Sanchez-Garcia M."/>
            <person name="Morin E."/>
            <person name="Andreopoulos B."/>
            <person name="Barry K.W."/>
            <person name="Bonito G."/>
            <person name="Buee M."/>
            <person name="Carver A."/>
            <person name="Chen C."/>
            <person name="Cichocki N."/>
            <person name="Clum A."/>
            <person name="Culley D."/>
            <person name="Crous P.W."/>
            <person name="Fauchery L."/>
            <person name="Girlanda M."/>
            <person name="Hayes R.D."/>
            <person name="Keri Z."/>
            <person name="LaButti K."/>
            <person name="Lipzen A."/>
            <person name="Lombard V."/>
            <person name="Magnuson J."/>
            <person name="Maillard F."/>
            <person name="Murat C."/>
            <person name="Nolan M."/>
            <person name="Ohm R.A."/>
            <person name="Pangilinan J."/>
            <person name="Pereira M.F."/>
            <person name="Perotto S."/>
            <person name="Peter M."/>
            <person name="Pfister S."/>
            <person name="Riley R."/>
            <person name="Sitrit Y."/>
            <person name="Stielow J.B."/>
            <person name="Szollosi G."/>
            <person name="Zifcakova L."/>
            <person name="Stursova M."/>
            <person name="Spatafora J.W."/>
            <person name="Tedersoo L."/>
            <person name="Vaario L.M."/>
            <person name="Yamada A."/>
            <person name="Yan M."/>
            <person name="Wang P."/>
            <person name="Xu J."/>
            <person name="Bruns T."/>
            <person name="Baldrian P."/>
            <person name="Vilgalys R."/>
            <person name="Dunand C."/>
            <person name="Henrissat B."/>
            <person name="Grigoriev I.V."/>
            <person name="Hibbett D."/>
            <person name="Nagy L.G."/>
            <person name="Martin F.M."/>
        </authorList>
    </citation>
    <scope>NUCLEOTIDE SEQUENCE</scope>
    <source>
        <strain evidence="2">UP504</strain>
    </source>
</reference>